<dbReference type="SUPFAM" id="SSF47336">
    <property type="entry name" value="ACP-like"/>
    <property type="match status" value="1"/>
</dbReference>
<dbReference type="InterPro" id="IPR006162">
    <property type="entry name" value="Ppantetheine_attach_site"/>
</dbReference>
<keyword evidence="9" id="KW-0809">Transit peptide</keyword>
<evidence type="ECO:0000256" key="8">
    <source>
        <dbReference type="ARBA" id="ARBA00022832"/>
    </source>
</evidence>
<evidence type="ECO:0000259" key="14">
    <source>
        <dbReference type="PROSITE" id="PS50075"/>
    </source>
</evidence>
<protein>
    <recommendedName>
        <fullName evidence="12">Acyl carrier protein</fullName>
    </recommendedName>
</protein>
<keyword evidence="16" id="KW-1185">Reference proteome</keyword>
<evidence type="ECO:0000256" key="11">
    <source>
        <dbReference type="ARBA" id="ARBA00023160"/>
    </source>
</evidence>
<dbReference type="GO" id="GO:0000036">
    <property type="term" value="F:acyl carrier activity"/>
    <property type="evidence" value="ECO:0007669"/>
    <property type="project" value="InterPro"/>
</dbReference>
<dbReference type="InterPro" id="IPR003231">
    <property type="entry name" value="ACP"/>
</dbReference>
<evidence type="ECO:0000256" key="5">
    <source>
        <dbReference type="ARBA" id="ARBA00022528"/>
    </source>
</evidence>
<feature type="region of interest" description="Disordered" evidence="13">
    <location>
        <begin position="138"/>
        <end position="189"/>
    </location>
</feature>
<dbReference type="EMBL" id="CM029052">
    <property type="protein sequence ID" value="KAG2557856.1"/>
    <property type="molecule type" value="Genomic_DNA"/>
</dbReference>
<comment type="function">
    <text evidence="12">Carrier of the growing fatty acid chain in fatty acid biosynthesis.</text>
</comment>
<dbReference type="PROSITE" id="PS00012">
    <property type="entry name" value="PHOSPHOPANTETHEINE"/>
    <property type="match status" value="1"/>
</dbReference>
<dbReference type="InterPro" id="IPR036736">
    <property type="entry name" value="ACP-like_sf"/>
</dbReference>
<keyword evidence="8" id="KW-0276">Fatty acid metabolism</keyword>
<name>A0A8T0PF74_PANVG</name>
<dbReference type="GO" id="GO:0009507">
    <property type="term" value="C:chloroplast"/>
    <property type="evidence" value="ECO:0007669"/>
    <property type="project" value="UniProtKB-SubCell"/>
</dbReference>
<keyword evidence="6" id="KW-0597">Phosphoprotein</keyword>
<dbReference type="AlphaFoldDB" id="A0A8T0PF74"/>
<evidence type="ECO:0000256" key="13">
    <source>
        <dbReference type="SAM" id="MobiDB-lite"/>
    </source>
</evidence>
<keyword evidence="4 12" id="KW-0444">Lipid biosynthesis</keyword>
<evidence type="ECO:0000256" key="12">
    <source>
        <dbReference type="RuleBase" id="RU000722"/>
    </source>
</evidence>
<evidence type="ECO:0000256" key="4">
    <source>
        <dbReference type="ARBA" id="ARBA00022516"/>
    </source>
</evidence>
<reference evidence="15" key="1">
    <citation type="submission" date="2020-05" db="EMBL/GenBank/DDBJ databases">
        <title>WGS assembly of Panicum virgatum.</title>
        <authorList>
            <person name="Lovell J.T."/>
            <person name="Jenkins J."/>
            <person name="Shu S."/>
            <person name="Juenger T.E."/>
            <person name="Schmutz J."/>
        </authorList>
    </citation>
    <scope>NUCLEOTIDE SEQUENCE</scope>
    <source>
        <strain evidence="15">AP13</strain>
    </source>
</reference>
<keyword evidence="7" id="KW-0934">Plastid</keyword>
<keyword evidence="11 12" id="KW-0275">Fatty acid biosynthesis</keyword>
<evidence type="ECO:0000256" key="6">
    <source>
        <dbReference type="ARBA" id="ARBA00022553"/>
    </source>
</evidence>
<dbReference type="Proteomes" id="UP000823388">
    <property type="component" value="Chromosome 8N"/>
</dbReference>
<evidence type="ECO:0000256" key="9">
    <source>
        <dbReference type="ARBA" id="ARBA00022946"/>
    </source>
</evidence>
<feature type="compositionally biased region" description="Basic residues" evidence="13">
    <location>
        <begin position="103"/>
        <end position="121"/>
    </location>
</feature>
<evidence type="ECO:0000313" key="15">
    <source>
        <dbReference type="EMBL" id="KAG2557856.1"/>
    </source>
</evidence>
<keyword evidence="3 12" id="KW-0596">Phosphopantetheine</keyword>
<feature type="compositionally biased region" description="Polar residues" evidence="13">
    <location>
        <begin position="156"/>
        <end position="165"/>
    </location>
</feature>
<evidence type="ECO:0000256" key="2">
    <source>
        <dbReference type="ARBA" id="ARBA00010930"/>
    </source>
</evidence>
<proteinExistence type="inferred from homology"/>
<feature type="compositionally biased region" description="Basic and acidic residues" evidence="13">
    <location>
        <begin position="177"/>
        <end position="189"/>
    </location>
</feature>
<comment type="similarity">
    <text evidence="2">Belongs to the acyl carrier protein (ACP) family.</text>
</comment>
<comment type="caution">
    <text evidence="15">The sequence shown here is derived from an EMBL/GenBank/DDBJ whole genome shotgun (WGS) entry which is preliminary data.</text>
</comment>
<comment type="subcellular location">
    <subcellularLocation>
        <location evidence="1">Plastid</location>
        <location evidence="1">Chloroplast</location>
    </subcellularLocation>
</comment>
<dbReference type="HAMAP" id="MF_01217">
    <property type="entry name" value="Acyl_carrier"/>
    <property type="match status" value="1"/>
</dbReference>
<dbReference type="PANTHER" id="PTHR46153">
    <property type="entry name" value="ACYL CARRIER PROTEIN"/>
    <property type="match status" value="1"/>
</dbReference>
<dbReference type="Pfam" id="PF00550">
    <property type="entry name" value="PP-binding"/>
    <property type="match status" value="1"/>
</dbReference>
<feature type="region of interest" description="Disordered" evidence="13">
    <location>
        <begin position="89"/>
        <end position="121"/>
    </location>
</feature>
<evidence type="ECO:0000256" key="1">
    <source>
        <dbReference type="ARBA" id="ARBA00004229"/>
    </source>
</evidence>
<feature type="domain" description="Carrier" evidence="14">
    <location>
        <begin position="190"/>
        <end position="267"/>
    </location>
</feature>
<dbReference type="InterPro" id="IPR009081">
    <property type="entry name" value="PP-bd_ACP"/>
</dbReference>
<dbReference type="InterPro" id="IPR044813">
    <property type="entry name" value="ACP_chloroplastic"/>
</dbReference>
<evidence type="ECO:0000256" key="3">
    <source>
        <dbReference type="ARBA" id="ARBA00022450"/>
    </source>
</evidence>
<sequence length="268" mass="28806">MARPGAFEANIDTGSYHNTGPMKVIGLRYRFKQPPGAFGAVIAILLSPWPSAPELSSLCPSFLYLSHLSLPYPRRGDAAPAPAAKAAARARTRTRGLSLGSSCRRRAPRRASSRSSRLRRRGAGASAWGLWRSTTASASSLGPRRRRGSSRPSETVAIQQRQAATGCQARGRTKQSQGEEREYEPGEAKAETVSKVMDIVKQQLALGADAAAALTPESKFTDLGADSLDTVEIVMALEEEFKITVEEDNPQNITTIQDAADLIDKLVG</sequence>
<accession>A0A8T0PF74</accession>
<evidence type="ECO:0000313" key="16">
    <source>
        <dbReference type="Proteomes" id="UP000823388"/>
    </source>
</evidence>
<dbReference type="Gene3D" id="1.10.1200.10">
    <property type="entry name" value="ACP-like"/>
    <property type="match status" value="1"/>
</dbReference>
<keyword evidence="10" id="KW-0443">Lipid metabolism</keyword>
<keyword evidence="5" id="KW-0150">Chloroplast</keyword>
<dbReference type="PANTHER" id="PTHR46153:SF11">
    <property type="entry name" value="ACYL CARRIER PROTEIN 4, CHLOROPLASTIC"/>
    <property type="match status" value="1"/>
</dbReference>
<evidence type="ECO:0000256" key="10">
    <source>
        <dbReference type="ARBA" id="ARBA00023098"/>
    </source>
</evidence>
<dbReference type="PROSITE" id="PS50075">
    <property type="entry name" value="CARRIER"/>
    <property type="match status" value="1"/>
</dbReference>
<gene>
    <name evidence="15" type="ORF">PVAP13_8NG225505</name>
</gene>
<dbReference type="OrthoDB" id="448946at2759"/>
<organism evidence="15 16">
    <name type="scientific">Panicum virgatum</name>
    <name type="common">Blackwell switchgrass</name>
    <dbReference type="NCBI Taxonomy" id="38727"/>
    <lineage>
        <taxon>Eukaryota</taxon>
        <taxon>Viridiplantae</taxon>
        <taxon>Streptophyta</taxon>
        <taxon>Embryophyta</taxon>
        <taxon>Tracheophyta</taxon>
        <taxon>Spermatophyta</taxon>
        <taxon>Magnoliopsida</taxon>
        <taxon>Liliopsida</taxon>
        <taxon>Poales</taxon>
        <taxon>Poaceae</taxon>
        <taxon>PACMAD clade</taxon>
        <taxon>Panicoideae</taxon>
        <taxon>Panicodae</taxon>
        <taxon>Paniceae</taxon>
        <taxon>Panicinae</taxon>
        <taxon>Panicum</taxon>
        <taxon>Panicum sect. Hiantes</taxon>
    </lineage>
</organism>
<evidence type="ECO:0000256" key="7">
    <source>
        <dbReference type="ARBA" id="ARBA00022640"/>
    </source>
</evidence>